<dbReference type="EMBL" id="KZ303491">
    <property type="protein sequence ID" value="PIA18051.1"/>
    <property type="molecule type" value="Genomic_DNA"/>
</dbReference>
<evidence type="ECO:0000313" key="3">
    <source>
        <dbReference type="Proteomes" id="UP000242474"/>
    </source>
</evidence>
<feature type="region of interest" description="Disordered" evidence="1">
    <location>
        <begin position="166"/>
        <end position="198"/>
    </location>
</feature>
<gene>
    <name evidence="2" type="ORF">COEREDRAFT_85517</name>
</gene>
<dbReference type="OrthoDB" id="5590912at2759"/>
<evidence type="ECO:0000313" key="2">
    <source>
        <dbReference type="EMBL" id="PIA18051.1"/>
    </source>
</evidence>
<evidence type="ECO:0000256" key="1">
    <source>
        <dbReference type="SAM" id="MobiDB-lite"/>
    </source>
</evidence>
<feature type="region of interest" description="Disordered" evidence="1">
    <location>
        <begin position="319"/>
        <end position="351"/>
    </location>
</feature>
<sequence>MHSAVYRPTHPMQQHVPMLYPTRNAYAAPPSLEDTDNIDDILRNLWPTSGPAGSCQSMLYPTVPGMQDGCHGYLRSWAPTLPSIASGQSTPPEESYIAAYNKQQKSFAYASFGQTPPTADATPSYMLATSGASPAVPNFDTMHKQQAAPLGRSVSASIQIGDPEWRVDSPQSVRASTAPHLTVDCSDSTKLPSPVSPTALGSLDSLAMSQDSLLKNRSNRPQGSLRQPTTLGLGTETNSRALPSLRRATLGLLRNDKTGHRSTAGVAATDSRHMSRVLTPEERVARLHSVSGLAARAVARRCLSGQIPVPDADAMLRQTNSHLSGNPSSPFAAGRKKPTFADVARGSQDLF</sequence>
<reference evidence="2 3" key="1">
    <citation type="journal article" date="2015" name="Genome Biol. Evol.">
        <title>Phylogenomic analyses indicate that early fungi evolved digesting cell walls of algal ancestors of land plants.</title>
        <authorList>
            <person name="Chang Y."/>
            <person name="Wang S."/>
            <person name="Sekimoto S."/>
            <person name="Aerts A.L."/>
            <person name="Choi C."/>
            <person name="Clum A."/>
            <person name="LaButti K.M."/>
            <person name="Lindquist E.A."/>
            <person name="Yee Ngan C."/>
            <person name="Ohm R.A."/>
            <person name="Salamov A.A."/>
            <person name="Grigoriev I.V."/>
            <person name="Spatafora J.W."/>
            <person name="Berbee M.L."/>
        </authorList>
    </citation>
    <scope>NUCLEOTIDE SEQUENCE [LARGE SCALE GENOMIC DNA]</scope>
    <source>
        <strain evidence="2 3">NRRL 1564</strain>
    </source>
</reference>
<dbReference type="Proteomes" id="UP000242474">
    <property type="component" value="Unassembled WGS sequence"/>
</dbReference>
<protein>
    <submittedName>
        <fullName evidence="2">Uncharacterized protein</fullName>
    </submittedName>
</protein>
<organism evidence="2 3">
    <name type="scientific">Coemansia reversa (strain ATCC 12441 / NRRL 1564)</name>
    <dbReference type="NCBI Taxonomy" id="763665"/>
    <lineage>
        <taxon>Eukaryota</taxon>
        <taxon>Fungi</taxon>
        <taxon>Fungi incertae sedis</taxon>
        <taxon>Zoopagomycota</taxon>
        <taxon>Kickxellomycotina</taxon>
        <taxon>Kickxellomycetes</taxon>
        <taxon>Kickxellales</taxon>
        <taxon>Kickxellaceae</taxon>
        <taxon>Coemansia</taxon>
    </lineage>
</organism>
<feature type="compositionally biased region" description="Polar residues" evidence="1">
    <location>
        <begin position="319"/>
        <end position="329"/>
    </location>
</feature>
<name>A0A2G5BGC1_COERN</name>
<keyword evidence="3" id="KW-1185">Reference proteome</keyword>
<dbReference type="AlphaFoldDB" id="A0A2G5BGC1"/>
<proteinExistence type="predicted"/>
<accession>A0A2G5BGC1</accession>
<feature type="region of interest" description="Disordered" evidence="1">
    <location>
        <begin position="215"/>
        <end position="237"/>
    </location>
</feature>